<protein>
    <recommendedName>
        <fullName evidence="3">Nudix hydrolase domain-containing protein</fullName>
    </recommendedName>
</protein>
<dbReference type="PROSITE" id="PS00893">
    <property type="entry name" value="NUDIX_BOX"/>
    <property type="match status" value="1"/>
</dbReference>
<evidence type="ECO:0000256" key="1">
    <source>
        <dbReference type="ARBA" id="ARBA00022801"/>
    </source>
</evidence>
<dbReference type="Gene3D" id="2.20.70.10">
    <property type="match status" value="1"/>
</dbReference>
<organism evidence="4 5">
    <name type="scientific">candidate division WOR-3 bacterium JGI_Cruoil_03_44_89</name>
    <dbReference type="NCBI Taxonomy" id="1973748"/>
    <lineage>
        <taxon>Bacteria</taxon>
        <taxon>Bacteria division WOR-3</taxon>
    </lineage>
</organism>
<dbReference type="PRINTS" id="PR00502">
    <property type="entry name" value="NUDIXFAMILY"/>
</dbReference>
<dbReference type="InterPro" id="IPR015797">
    <property type="entry name" value="NUDIX_hydrolase-like_dom_sf"/>
</dbReference>
<dbReference type="GO" id="GO:0016787">
    <property type="term" value="F:hydrolase activity"/>
    <property type="evidence" value="ECO:0007669"/>
    <property type="project" value="UniProtKB-KW"/>
</dbReference>
<dbReference type="Gene3D" id="3.90.79.10">
    <property type="entry name" value="Nucleoside Triphosphate Pyrophosphohydrolase"/>
    <property type="match status" value="1"/>
</dbReference>
<dbReference type="Pfam" id="PF14803">
    <property type="entry name" value="Zn_ribbon_Nudix"/>
    <property type="match status" value="1"/>
</dbReference>
<accession>A0A235BY09</accession>
<evidence type="ECO:0000256" key="2">
    <source>
        <dbReference type="RuleBase" id="RU003476"/>
    </source>
</evidence>
<evidence type="ECO:0000259" key="3">
    <source>
        <dbReference type="PROSITE" id="PS51462"/>
    </source>
</evidence>
<dbReference type="SUPFAM" id="SSF55811">
    <property type="entry name" value="Nudix"/>
    <property type="match status" value="1"/>
</dbReference>
<dbReference type="PANTHER" id="PTHR43736:SF1">
    <property type="entry name" value="DIHYDRONEOPTERIN TRIPHOSPHATE DIPHOSPHATASE"/>
    <property type="match status" value="1"/>
</dbReference>
<comment type="similarity">
    <text evidence="2">Belongs to the Nudix hydrolase family.</text>
</comment>
<dbReference type="AlphaFoldDB" id="A0A235BY09"/>
<dbReference type="PROSITE" id="PS51462">
    <property type="entry name" value="NUDIX"/>
    <property type="match status" value="1"/>
</dbReference>
<dbReference type="Proteomes" id="UP000215215">
    <property type="component" value="Unassembled WGS sequence"/>
</dbReference>
<dbReference type="PANTHER" id="PTHR43736">
    <property type="entry name" value="ADP-RIBOSE PYROPHOSPHATASE"/>
    <property type="match status" value="1"/>
</dbReference>
<feature type="domain" description="Nudix hydrolase" evidence="3">
    <location>
        <begin position="38"/>
        <end position="165"/>
    </location>
</feature>
<dbReference type="InterPro" id="IPR020084">
    <property type="entry name" value="NUDIX_hydrolase_CS"/>
</dbReference>
<name>A0A235BY09_UNCW3</name>
<keyword evidence="1 2" id="KW-0378">Hydrolase</keyword>
<dbReference type="CDD" id="cd18873">
    <property type="entry name" value="NUDIX_NadM_like"/>
    <property type="match status" value="1"/>
</dbReference>
<dbReference type="InterPro" id="IPR000086">
    <property type="entry name" value="NUDIX_hydrolase_dom"/>
</dbReference>
<evidence type="ECO:0000313" key="4">
    <source>
        <dbReference type="EMBL" id="OYD16435.1"/>
    </source>
</evidence>
<evidence type="ECO:0000313" key="5">
    <source>
        <dbReference type="Proteomes" id="UP000215215"/>
    </source>
</evidence>
<dbReference type="Pfam" id="PF00293">
    <property type="entry name" value="NUDIX"/>
    <property type="match status" value="1"/>
</dbReference>
<sequence>MRKAIKYCPVCGNLLCTRMLEDRERLVCPECGWVNYENPLPSVVIFVKNRGNKILLIKRGVEPGKGKWALPSGFIESDEFPEETALRELFEETGISGRIKRLIGVYSEPTETYGRVLLIAYEAEFLDGQPKPGSDTVEVGFFSREEMPDIPFASHNAIIKDALTRRA</sequence>
<reference evidence="4 5" key="1">
    <citation type="submission" date="2017-07" db="EMBL/GenBank/DDBJ databases">
        <title>Recovery of genomes from metagenomes via a dereplication, aggregation, and scoring strategy.</title>
        <authorList>
            <person name="Sieber C.M."/>
            <person name="Probst A.J."/>
            <person name="Sharrar A."/>
            <person name="Thomas B.C."/>
            <person name="Hess M."/>
            <person name="Tringe S.G."/>
            <person name="Banfield J.F."/>
        </authorList>
    </citation>
    <scope>NUCLEOTIDE SEQUENCE [LARGE SCALE GENOMIC DNA]</scope>
    <source>
        <strain evidence="4">JGI_Cruoil_03_44_89</strain>
    </source>
</reference>
<comment type="caution">
    <text evidence="4">The sequence shown here is derived from an EMBL/GenBank/DDBJ whole genome shotgun (WGS) entry which is preliminary data.</text>
</comment>
<dbReference type="InterPro" id="IPR029401">
    <property type="entry name" value="Nudix_N"/>
</dbReference>
<gene>
    <name evidence="4" type="ORF">CH333_03425</name>
</gene>
<proteinExistence type="inferred from homology"/>
<dbReference type="EMBL" id="NOZQ01000067">
    <property type="protein sequence ID" value="OYD16435.1"/>
    <property type="molecule type" value="Genomic_DNA"/>
</dbReference>
<dbReference type="InterPro" id="IPR020476">
    <property type="entry name" value="Nudix_hydrolase"/>
</dbReference>